<dbReference type="InterPro" id="IPR017871">
    <property type="entry name" value="ABC_transporter-like_CS"/>
</dbReference>
<feature type="domain" description="ABC transporter" evidence="4">
    <location>
        <begin position="14"/>
        <end position="255"/>
    </location>
</feature>
<sequence>MVCEGGEEIVSHIVETRDLTIRLGGKTILNKVNISIRCNTISVIMGPSGSGKSTLLRVFNRLIELNPEAEVSGEITIMGKDIYEWNPYELRRHVVLVQQEPTPFPNLSIFENIALPARLNKVARSREELEKLVRWSLEKVMLWDEVKDRLWKPPTSLSGGQKQRLCIARALALRPNILLLDEPTANIDPVNTLKIEESLKELKNDITMILVTHMPHQAARIGDYVYVLYNGGIVEEGPVNDVFIHPRHEVTIKLLERVF</sequence>
<dbReference type="PANTHER" id="PTHR43423">
    <property type="entry name" value="ABC TRANSPORTER I FAMILY MEMBER 17"/>
    <property type="match status" value="1"/>
</dbReference>
<evidence type="ECO:0000313" key="6">
    <source>
        <dbReference type="Proteomes" id="UP000006903"/>
    </source>
</evidence>
<keyword evidence="2" id="KW-0547">Nucleotide-binding</keyword>
<dbReference type="GO" id="GO:0035435">
    <property type="term" value="P:phosphate ion transmembrane transport"/>
    <property type="evidence" value="ECO:0007669"/>
    <property type="project" value="InterPro"/>
</dbReference>
<evidence type="ECO:0000313" key="5">
    <source>
        <dbReference type="EMBL" id="ACL10393.1"/>
    </source>
</evidence>
<dbReference type="eggNOG" id="arCOG00231">
    <property type="taxonomic scope" value="Archaea"/>
</dbReference>
<protein>
    <submittedName>
        <fullName evidence="5">Phosphate import ATP-binding protein pstB</fullName>
    </submittedName>
</protein>
<dbReference type="STRING" id="490899.DKAM_0064"/>
<dbReference type="CDD" id="cd03260">
    <property type="entry name" value="ABC_PstB_phosphate_transporter"/>
    <property type="match status" value="1"/>
</dbReference>
<evidence type="ECO:0000256" key="2">
    <source>
        <dbReference type="ARBA" id="ARBA00022741"/>
    </source>
</evidence>
<dbReference type="InterPro" id="IPR003593">
    <property type="entry name" value="AAA+_ATPase"/>
</dbReference>
<evidence type="ECO:0000259" key="4">
    <source>
        <dbReference type="PROSITE" id="PS50893"/>
    </source>
</evidence>
<dbReference type="GO" id="GO:0005524">
    <property type="term" value="F:ATP binding"/>
    <property type="evidence" value="ECO:0007669"/>
    <property type="project" value="UniProtKB-KW"/>
</dbReference>
<dbReference type="GO" id="GO:0016020">
    <property type="term" value="C:membrane"/>
    <property type="evidence" value="ECO:0007669"/>
    <property type="project" value="InterPro"/>
</dbReference>
<dbReference type="SMART" id="SM00382">
    <property type="entry name" value="AAA"/>
    <property type="match status" value="1"/>
</dbReference>
<dbReference type="Gene3D" id="3.40.50.300">
    <property type="entry name" value="P-loop containing nucleotide triphosphate hydrolases"/>
    <property type="match status" value="1"/>
</dbReference>
<dbReference type="KEGG" id="dka:DKAM_0064"/>
<evidence type="ECO:0000256" key="1">
    <source>
        <dbReference type="ARBA" id="ARBA00022448"/>
    </source>
</evidence>
<keyword evidence="3 5" id="KW-0067">ATP-binding</keyword>
<dbReference type="Pfam" id="PF00005">
    <property type="entry name" value="ABC_tran"/>
    <property type="match status" value="1"/>
</dbReference>
<dbReference type="EMBL" id="CP001140">
    <property type="protein sequence ID" value="ACL10393.1"/>
    <property type="molecule type" value="Genomic_DNA"/>
</dbReference>
<proteinExistence type="predicted"/>
<dbReference type="InterPro" id="IPR003439">
    <property type="entry name" value="ABC_transporter-like_ATP-bd"/>
</dbReference>
<dbReference type="AlphaFoldDB" id="B8D3C2"/>
<dbReference type="PROSITE" id="PS50893">
    <property type="entry name" value="ABC_TRANSPORTER_2"/>
    <property type="match status" value="1"/>
</dbReference>
<dbReference type="Proteomes" id="UP000006903">
    <property type="component" value="Chromosome"/>
</dbReference>
<keyword evidence="1" id="KW-0813">Transport</keyword>
<dbReference type="PANTHER" id="PTHR43423:SF1">
    <property type="entry name" value="ABC TRANSPORTER I FAMILY MEMBER 17"/>
    <property type="match status" value="1"/>
</dbReference>
<dbReference type="InterPro" id="IPR005670">
    <property type="entry name" value="PstB-like"/>
</dbReference>
<dbReference type="GO" id="GO:0005315">
    <property type="term" value="F:phosphate transmembrane transporter activity"/>
    <property type="evidence" value="ECO:0007669"/>
    <property type="project" value="InterPro"/>
</dbReference>
<gene>
    <name evidence="5" type="ordered locus">DKAM_0064</name>
</gene>
<dbReference type="PROSITE" id="PS00211">
    <property type="entry name" value="ABC_TRANSPORTER_1"/>
    <property type="match status" value="1"/>
</dbReference>
<name>B8D3C2_DESA1</name>
<accession>B8D3C2</accession>
<dbReference type="SUPFAM" id="SSF52540">
    <property type="entry name" value="P-loop containing nucleoside triphosphate hydrolases"/>
    <property type="match status" value="1"/>
</dbReference>
<evidence type="ECO:0000256" key="3">
    <source>
        <dbReference type="ARBA" id="ARBA00022840"/>
    </source>
</evidence>
<organism evidence="5 6">
    <name type="scientific">Desulfurococcus amylolyticus (strain DSM 18924 / JCM 16383 / VKM B-2413 / 1221n)</name>
    <name type="common">Desulfurococcus kamchatkensis</name>
    <dbReference type="NCBI Taxonomy" id="490899"/>
    <lineage>
        <taxon>Archaea</taxon>
        <taxon>Thermoproteota</taxon>
        <taxon>Thermoprotei</taxon>
        <taxon>Desulfurococcales</taxon>
        <taxon>Desulfurococcaceae</taxon>
        <taxon>Desulfurococcus</taxon>
    </lineage>
</organism>
<reference evidence="5 6" key="1">
    <citation type="journal article" date="2009" name="J. Bacteriol.">
        <title>Complete genome sequence of the anaerobic, protein-degrading hyperthermophilic crenarchaeon Desulfurococcus kamchatkensis.</title>
        <authorList>
            <person name="Ravin N.V."/>
            <person name="Mardanov A.V."/>
            <person name="Beletsky A.V."/>
            <person name="Kublanov I.V."/>
            <person name="Kolganova T.V."/>
            <person name="Lebedinsky A.V."/>
            <person name="Chernyh N.A."/>
            <person name="Bonch-Osmolovskaya E.A."/>
            <person name="Skryabin K.G."/>
        </authorList>
    </citation>
    <scope>NUCLEOTIDE SEQUENCE [LARGE SCALE GENOMIC DNA]</scope>
    <source>
        <strain evidence="6">DSM 18924 / JCM 16383 / VKM B-2413 / 1221n</strain>
    </source>
</reference>
<dbReference type="InterPro" id="IPR027417">
    <property type="entry name" value="P-loop_NTPase"/>
</dbReference>
<dbReference type="GO" id="GO:0016887">
    <property type="term" value="F:ATP hydrolysis activity"/>
    <property type="evidence" value="ECO:0007669"/>
    <property type="project" value="InterPro"/>
</dbReference>
<dbReference type="HOGENOM" id="CLU_000604_1_22_2"/>